<evidence type="ECO:0000313" key="2">
    <source>
        <dbReference type="EMBL" id="MBO8458955.1"/>
    </source>
</evidence>
<dbReference type="Pfam" id="PF13975">
    <property type="entry name" value="gag-asp_proteas"/>
    <property type="match status" value="1"/>
</dbReference>
<dbReference type="Proteomes" id="UP000823641">
    <property type="component" value="Unassembled WGS sequence"/>
</dbReference>
<comment type="caution">
    <text evidence="2">The sequence shown here is derived from an EMBL/GenBank/DDBJ whole genome shotgun (WGS) entry which is preliminary data.</text>
</comment>
<dbReference type="InterPro" id="IPR034122">
    <property type="entry name" value="Retropepsin-like_bacterial"/>
</dbReference>
<dbReference type="SUPFAM" id="SSF50630">
    <property type="entry name" value="Acid proteases"/>
    <property type="match status" value="1"/>
</dbReference>
<evidence type="ECO:0000256" key="1">
    <source>
        <dbReference type="SAM" id="SignalP"/>
    </source>
</evidence>
<dbReference type="GO" id="GO:0006508">
    <property type="term" value="P:proteolysis"/>
    <property type="evidence" value="ECO:0007669"/>
    <property type="project" value="UniProtKB-KW"/>
</dbReference>
<reference evidence="2" key="2">
    <citation type="journal article" date="2021" name="PeerJ">
        <title>Extensive microbial diversity within the chicken gut microbiome revealed by metagenomics and culture.</title>
        <authorList>
            <person name="Gilroy R."/>
            <person name="Ravi A."/>
            <person name="Getino M."/>
            <person name="Pursley I."/>
            <person name="Horton D.L."/>
            <person name="Alikhan N.F."/>
            <person name="Baker D."/>
            <person name="Gharbi K."/>
            <person name="Hall N."/>
            <person name="Watson M."/>
            <person name="Adriaenssens E.M."/>
            <person name="Foster-Nyarko E."/>
            <person name="Jarju S."/>
            <person name="Secka A."/>
            <person name="Antonio M."/>
            <person name="Oren A."/>
            <person name="Chaudhuri R.R."/>
            <person name="La Ragione R."/>
            <person name="Hildebrand F."/>
            <person name="Pallen M.J."/>
        </authorList>
    </citation>
    <scope>NUCLEOTIDE SEQUENCE</scope>
    <source>
        <strain evidence="2">G3-3990</strain>
    </source>
</reference>
<protein>
    <submittedName>
        <fullName evidence="2">Retroviral-like aspartic protease family protein</fullName>
    </submittedName>
</protein>
<sequence>MMKQRFLTVVFVALSVMLAACGGKEKPSPRVDVWGSNDGLRVSMDAPKIEVPFKRTGGDLAEIQVSLNGVPFNMWWDTGASMLCISSLEFTKMYKEGRITDADYKGEIATSIADGSTVKSQVYTIREVDIQGMGDKWLRLYNVDAVVSGNSNAPSLIGQNVIQQLPKHTFNESTGMIEFEGQR</sequence>
<dbReference type="InterPro" id="IPR021109">
    <property type="entry name" value="Peptidase_aspartic_dom_sf"/>
</dbReference>
<dbReference type="CDD" id="cd05483">
    <property type="entry name" value="retropepsin_like_bacteria"/>
    <property type="match status" value="1"/>
</dbReference>
<keyword evidence="2" id="KW-0645">Protease</keyword>
<keyword evidence="1" id="KW-0732">Signal</keyword>
<dbReference type="AlphaFoldDB" id="A0A9D9HS96"/>
<feature type="signal peptide" evidence="1">
    <location>
        <begin position="1"/>
        <end position="22"/>
    </location>
</feature>
<dbReference type="Gene3D" id="2.40.70.10">
    <property type="entry name" value="Acid Proteases"/>
    <property type="match status" value="1"/>
</dbReference>
<name>A0A9D9HS96_9BACT</name>
<evidence type="ECO:0000313" key="3">
    <source>
        <dbReference type="Proteomes" id="UP000823641"/>
    </source>
</evidence>
<gene>
    <name evidence="2" type="ORF">IAA73_01265</name>
</gene>
<dbReference type="PROSITE" id="PS51257">
    <property type="entry name" value="PROKAR_LIPOPROTEIN"/>
    <property type="match status" value="1"/>
</dbReference>
<dbReference type="GO" id="GO:0008233">
    <property type="term" value="F:peptidase activity"/>
    <property type="evidence" value="ECO:0007669"/>
    <property type="project" value="UniProtKB-KW"/>
</dbReference>
<feature type="chain" id="PRO_5038603647" evidence="1">
    <location>
        <begin position="23"/>
        <end position="183"/>
    </location>
</feature>
<keyword evidence="2" id="KW-0378">Hydrolase</keyword>
<proteinExistence type="predicted"/>
<organism evidence="2 3">
    <name type="scientific">Candidatus Gallipaludibacter merdavium</name>
    <dbReference type="NCBI Taxonomy" id="2840839"/>
    <lineage>
        <taxon>Bacteria</taxon>
        <taxon>Pseudomonadati</taxon>
        <taxon>Bacteroidota</taxon>
        <taxon>Bacteroidia</taxon>
        <taxon>Bacteroidales</taxon>
        <taxon>Candidatus Gallipaludibacter</taxon>
    </lineage>
</organism>
<dbReference type="EMBL" id="JADIMG010000008">
    <property type="protein sequence ID" value="MBO8458955.1"/>
    <property type="molecule type" value="Genomic_DNA"/>
</dbReference>
<reference evidence="2" key="1">
    <citation type="submission" date="2020-10" db="EMBL/GenBank/DDBJ databases">
        <authorList>
            <person name="Gilroy R."/>
        </authorList>
    </citation>
    <scope>NUCLEOTIDE SEQUENCE</scope>
    <source>
        <strain evidence="2">G3-3990</strain>
    </source>
</reference>
<accession>A0A9D9HS96</accession>